<dbReference type="EMBL" id="JAVREM010000016">
    <property type="protein sequence ID" value="MDT0319717.1"/>
    <property type="molecule type" value="Genomic_DNA"/>
</dbReference>
<evidence type="ECO:0000313" key="1">
    <source>
        <dbReference type="EMBL" id="MDT0319717.1"/>
    </source>
</evidence>
<protein>
    <submittedName>
        <fullName evidence="1">Nucleotidyl transferase AbiEii/AbiGii toxin family protein</fullName>
    </submittedName>
</protein>
<sequence length="429" mass="47202">MSSNDRPWDTLWIGSDSIPTKPLDDETRNRLGYPGTLRAMPEGLRQPLVFDPALKQFPNAYRAGEPRFDDEASAGVWRRARRTALDTVLAAVGNSHWADHLVLRGGVLMSQWFGAAAREPGDLDFVVVPREWQLDGPETTRLFRELANAAAAAAHGPVAIDAPGMAVEDIWTYERAPGRRMLLPWSAPGTPGGTVQVDVVFKEPLPEPPAWTELRPLGEGGPGCRLLTVSPALSLAWKLMWLLGDWYPQGKDLYDAVLLAEREPPSYRMVRDTFLTGADDQDPLRPFCRARLRELSGNPMADGWAEFVREYPSVTGTAHDWIGRLTQALEPLFAEAEPPGEGDHARWARWLAPLVAEARAAAEPAAPLARLAAHGRDGLVAAVVILRELAGPEALPPEEALRAVLDGDDAWAYWRERPTTWPDVLAVVP</sequence>
<proteinExistence type="predicted"/>
<reference evidence="2" key="1">
    <citation type="submission" date="2023-07" db="EMBL/GenBank/DDBJ databases">
        <title>30 novel species of actinomycetes from the DSMZ collection.</title>
        <authorList>
            <person name="Nouioui I."/>
        </authorList>
    </citation>
    <scope>NUCLEOTIDE SEQUENCE [LARGE SCALE GENOMIC DNA]</scope>
    <source>
        <strain evidence="2">DSM 44918</strain>
    </source>
</reference>
<organism evidence="1 2">
    <name type="scientific">Streptomyces millisiae</name>
    <dbReference type="NCBI Taxonomy" id="3075542"/>
    <lineage>
        <taxon>Bacteria</taxon>
        <taxon>Bacillati</taxon>
        <taxon>Actinomycetota</taxon>
        <taxon>Actinomycetes</taxon>
        <taxon>Kitasatosporales</taxon>
        <taxon>Streptomycetaceae</taxon>
        <taxon>Streptomyces</taxon>
    </lineage>
</organism>
<evidence type="ECO:0000313" key="2">
    <source>
        <dbReference type="Proteomes" id="UP001183420"/>
    </source>
</evidence>
<dbReference type="Pfam" id="PF08843">
    <property type="entry name" value="AbiEii"/>
    <property type="match status" value="1"/>
</dbReference>
<dbReference type="RefSeq" id="WP_311599160.1">
    <property type="nucleotide sequence ID" value="NZ_JAVREM010000016.1"/>
</dbReference>
<name>A0ABU2LQ46_9ACTN</name>
<keyword evidence="2" id="KW-1185">Reference proteome</keyword>
<dbReference type="InterPro" id="IPR014942">
    <property type="entry name" value="AbiEii"/>
</dbReference>
<dbReference type="GO" id="GO:0016740">
    <property type="term" value="F:transferase activity"/>
    <property type="evidence" value="ECO:0007669"/>
    <property type="project" value="UniProtKB-KW"/>
</dbReference>
<accession>A0ABU2LQ46</accession>
<dbReference type="Proteomes" id="UP001183420">
    <property type="component" value="Unassembled WGS sequence"/>
</dbReference>
<gene>
    <name evidence="1" type="ORF">RNC47_15365</name>
</gene>
<keyword evidence="1" id="KW-0808">Transferase</keyword>
<comment type="caution">
    <text evidence="1">The sequence shown here is derived from an EMBL/GenBank/DDBJ whole genome shotgun (WGS) entry which is preliminary data.</text>
</comment>